<name>A0AA88QV28_9ASTE</name>
<evidence type="ECO:0000313" key="3">
    <source>
        <dbReference type="Proteomes" id="UP001187471"/>
    </source>
</evidence>
<evidence type="ECO:0000259" key="1">
    <source>
        <dbReference type="Pfam" id="PF16719"/>
    </source>
</evidence>
<dbReference type="Pfam" id="PF16719">
    <property type="entry name" value="SAWADEE"/>
    <property type="match status" value="1"/>
</dbReference>
<dbReference type="InterPro" id="IPR032001">
    <property type="entry name" value="SAWADEE_dom"/>
</dbReference>
<dbReference type="EMBL" id="JAVXUO010002601">
    <property type="protein sequence ID" value="KAK2971136.1"/>
    <property type="molecule type" value="Genomic_DNA"/>
</dbReference>
<keyword evidence="3" id="KW-1185">Reference proteome</keyword>
<protein>
    <recommendedName>
        <fullName evidence="1">SAWADEE domain-containing protein</fullName>
    </recommendedName>
</protein>
<dbReference type="Gene3D" id="2.30.30.140">
    <property type="match status" value="1"/>
</dbReference>
<sequence length="264" mass="30166">MYWFESTGTGDDTPEFTLAEIMEMENFYKELGEKSLSWEFCRELAITFSGSTHRTGKSAIKGEQVQDWFQDKQRKLAAKFALGEVVAPSDATLTKNAPDNFSLLSLKELADSRKRKSAAEILQKPKGERVAELSELIFEALSSKDCAWYDVGAFLNYRVLSSGELEARVRFAGFRNVEDEWVNVRRAVRERSIPLEPSECHRVKAGDLVLCFRESDDNALYCDAYILEVQRLMHEVTDCSCIFVVRYALDNVEPTHYYTKCQST</sequence>
<comment type="caution">
    <text evidence="2">The sequence shown here is derived from an EMBL/GenBank/DDBJ whole genome shotgun (WGS) entry which is preliminary data.</text>
</comment>
<organism evidence="2 3">
    <name type="scientific">Escallonia rubra</name>
    <dbReference type="NCBI Taxonomy" id="112253"/>
    <lineage>
        <taxon>Eukaryota</taxon>
        <taxon>Viridiplantae</taxon>
        <taxon>Streptophyta</taxon>
        <taxon>Embryophyta</taxon>
        <taxon>Tracheophyta</taxon>
        <taxon>Spermatophyta</taxon>
        <taxon>Magnoliopsida</taxon>
        <taxon>eudicotyledons</taxon>
        <taxon>Gunneridae</taxon>
        <taxon>Pentapetalae</taxon>
        <taxon>asterids</taxon>
        <taxon>campanulids</taxon>
        <taxon>Escalloniales</taxon>
        <taxon>Escalloniaceae</taxon>
        <taxon>Escallonia</taxon>
    </lineage>
</organism>
<accession>A0AA88QV28</accession>
<dbReference type="PANTHER" id="PTHR33827">
    <property type="entry name" value="PROTEIN SAWADEE HOMEODOMAIN HOMOLOG 2"/>
    <property type="match status" value="1"/>
</dbReference>
<dbReference type="AlphaFoldDB" id="A0AA88QV28"/>
<feature type="domain" description="SAWADEE" evidence="1">
    <location>
        <begin position="135"/>
        <end position="253"/>
    </location>
</feature>
<dbReference type="InterPro" id="IPR039276">
    <property type="entry name" value="SHH1/2"/>
</dbReference>
<dbReference type="Proteomes" id="UP001187471">
    <property type="component" value="Unassembled WGS sequence"/>
</dbReference>
<dbReference type="Gene3D" id="2.40.50.40">
    <property type="match status" value="1"/>
</dbReference>
<dbReference type="GO" id="GO:0003682">
    <property type="term" value="F:chromatin binding"/>
    <property type="evidence" value="ECO:0007669"/>
    <property type="project" value="InterPro"/>
</dbReference>
<reference evidence="2" key="1">
    <citation type="submission" date="2022-12" db="EMBL/GenBank/DDBJ databases">
        <title>Draft genome assemblies for two species of Escallonia (Escalloniales).</title>
        <authorList>
            <person name="Chanderbali A."/>
            <person name="Dervinis C."/>
            <person name="Anghel I."/>
            <person name="Soltis D."/>
            <person name="Soltis P."/>
            <person name="Zapata F."/>
        </authorList>
    </citation>
    <scope>NUCLEOTIDE SEQUENCE</scope>
    <source>
        <strain evidence="2">UCBG92.1500</strain>
        <tissue evidence="2">Leaf</tissue>
    </source>
</reference>
<dbReference type="PANTHER" id="PTHR33827:SF2">
    <property type="entry name" value="PROTEIN SAWADEE HOMEODOMAIN HOMOLOG 1"/>
    <property type="match status" value="1"/>
</dbReference>
<proteinExistence type="predicted"/>
<evidence type="ECO:0000313" key="2">
    <source>
        <dbReference type="EMBL" id="KAK2971136.1"/>
    </source>
</evidence>
<gene>
    <name evidence="2" type="ORF">RJ640_008560</name>
</gene>